<proteinExistence type="predicted"/>
<protein>
    <submittedName>
        <fullName evidence="1">Uncharacterized protein</fullName>
    </submittedName>
</protein>
<sequence>MQRSGCVLQIRTLQKSLQSRIVTSILPSHHTHIPSSPTLISIRQSSTAFSLSKAPNYLKTKKTLEETRQFLKDWVKNCDLEITDKTCEILALIESRDLEKAVSLTNQSSLTRDELRLVLKHMLIKKEYRSSITVYNKYKPIVSDDTELTSILLQCSYNLKNYNAFEELFAYYMQFKSSDLESHYLELGLKVHLRLNPEFAKQLLYQMVYMEYPIGKDLFSEFFRIARRYASFDVIKFGLDLLINNPKIRISEKTYGELLSSYLVDGTDYDLKKFFNFLLERSALNSLEIRMVSFVEGLRRHSIDEVWAKVEKFKRGIDDEETLERFYDKLYLQLKDRLDYPNLMIYLNMLEMDGVQNNNYKSHERICSTFGRLRDNEKFLQTLEIIRDSGVELNGSYIKLFWRTLCETNPDLTPSITKDFHILVKEKLDPKDINRTLQELNYYSSPDGFKLQRISKTNDLLYKRILPLLSKRDEKSDTRVFHIINESIREGKRPPIFLLLEILRGYIQRKSEHTLQFIMLIQNMFKTRSIDFDLLVLKKDLLGKQTKDSRIKRMNRFLYENKESLNYNHYNEIATLLINIGEFQRALEYLNYGRNSVKPVERSEVIKIYVFALKALMYKLDYKGFIALMNLIANDKLTIITDADLASIKGYSNYFIKKGKVQDLSEFDAAYKEIKSKHSAFLLNGREASKRTIKFLRQWLAYSKA</sequence>
<accession>A0A9P8Q5K5</accession>
<reference evidence="1" key="1">
    <citation type="journal article" date="2021" name="Open Biol.">
        <title>Shared evolutionary footprints suggest mitochondrial oxidative damage underlies multiple complex I losses in fungi.</title>
        <authorList>
            <person name="Schikora-Tamarit M.A."/>
            <person name="Marcet-Houben M."/>
            <person name="Nosek J."/>
            <person name="Gabaldon T."/>
        </authorList>
    </citation>
    <scope>NUCLEOTIDE SEQUENCE</scope>
    <source>
        <strain evidence="1">CBS2887</strain>
    </source>
</reference>
<gene>
    <name evidence="1" type="ORF">WICPIJ_005527</name>
</gene>
<comment type="caution">
    <text evidence="1">The sequence shown here is derived from an EMBL/GenBank/DDBJ whole genome shotgun (WGS) entry which is preliminary data.</text>
</comment>
<name>A0A9P8Q5K5_WICPI</name>
<dbReference type="EMBL" id="JAEUBG010003098">
    <property type="protein sequence ID" value="KAH3683502.1"/>
    <property type="molecule type" value="Genomic_DNA"/>
</dbReference>
<evidence type="ECO:0000313" key="1">
    <source>
        <dbReference type="EMBL" id="KAH3683502.1"/>
    </source>
</evidence>
<dbReference type="AlphaFoldDB" id="A0A9P8Q5K5"/>
<organism evidence="1 2">
    <name type="scientific">Wickerhamomyces pijperi</name>
    <name type="common">Yeast</name>
    <name type="synonym">Pichia pijperi</name>
    <dbReference type="NCBI Taxonomy" id="599730"/>
    <lineage>
        <taxon>Eukaryota</taxon>
        <taxon>Fungi</taxon>
        <taxon>Dikarya</taxon>
        <taxon>Ascomycota</taxon>
        <taxon>Saccharomycotina</taxon>
        <taxon>Saccharomycetes</taxon>
        <taxon>Phaffomycetales</taxon>
        <taxon>Wickerhamomycetaceae</taxon>
        <taxon>Wickerhamomyces</taxon>
    </lineage>
</organism>
<dbReference type="Proteomes" id="UP000774326">
    <property type="component" value="Unassembled WGS sequence"/>
</dbReference>
<reference evidence="1" key="2">
    <citation type="submission" date="2021-01" db="EMBL/GenBank/DDBJ databases">
        <authorList>
            <person name="Schikora-Tamarit M.A."/>
        </authorList>
    </citation>
    <scope>NUCLEOTIDE SEQUENCE</scope>
    <source>
        <strain evidence="1">CBS2887</strain>
    </source>
</reference>
<evidence type="ECO:0000313" key="2">
    <source>
        <dbReference type="Proteomes" id="UP000774326"/>
    </source>
</evidence>
<keyword evidence="2" id="KW-1185">Reference proteome</keyword>
<dbReference type="OrthoDB" id="3981214at2759"/>